<dbReference type="AlphaFoldDB" id="A0AA41Q9N8"/>
<feature type="active site" description="Acyl-thioester intermediate" evidence="4">
    <location>
        <position position="89"/>
    </location>
</feature>
<protein>
    <submittedName>
        <fullName evidence="8">Steroid 3-ketoacyl-CoA thiolase</fullName>
    </submittedName>
</protein>
<feature type="active site" description="Proton acceptor" evidence="4">
    <location>
        <position position="337"/>
    </location>
</feature>
<dbReference type="PROSITE" id="PS00737">
    <property type="entry name" value="THIOLASE_2"/>
    <property type="match status" value="1"/>
</dbReference>
<dbReference type="Pfam" id="PF02803">
    <property type="entry name" value="Thiolase_C"/>
    <property type="match status" value="1"/>
</dbReference>
<comment type="similarity">
    <text evidence="1 5">Belongs to the thiolase-like superfamily. Thiolase family.</text>
</comment>
<evidence type="ECO:0000313" key="8">
    <source>
        <dbReference type="EMBL" id="MCF2532767.1"/>
    </source>
</evidence>
<name>A0AA41Q9N8_9ACTN</name>
<keyword evidence="3 5" id="KW-0012">Acyltransferase</keyword>
<dbReference type="Proteomes" id="UP001165378">
    <property type="component" value="Unassembled WGS sequence"/>
</dbReference>
<evidence type="ECO:0000256" key="1">
    <source>
        <dbReference type="ARBA" id="ARBA00010982"/>
    </source>
</evidence>
<dbReference type="InterPro" id="IPR020610">
    <property type="entry name" value="Thiolase_AS"/>
</dbReference>
<dbReference type="PANTHER" id="PTHR43365:SF1">
    <property type="entry name" value="ACETYL-COA C-ACYLTRANSFERASE"/>
    <property type="match status" value="1"/>
</dbReference>
<keyword evidence="2 5" id="KW-0808">Transferase</keyword>
<dbReference type="RefSeq" id="WP_235057539.1">
    <property type="nucleotide sequence ID" value="NZ_JAKFHA010000038.1"/>
</dbReference>
<dbReference type="InterPro" id="IPR020616">
    <property type="entry name" value="Thiolase_N"/>
</dbReference>
<evidence type="ECO:0000259" key="7">
    <source>
        <dbReference type="Pfam" id="PF02803"/>
    </source>
</evidence>
<feature type="domain" description="Thiolase N-terminal" evidence="6">
    <location>
        <begin position="5"/>
        <end position="250"/>
    </location>
</feature>
<evidence type="ECO:0000259" key="6">
    <source>
        <dbReference type="Pfam" id="PF00108"/>
    </source>
</evidence>
<feature type="domain" description="Thiolase C-terminal" evidence="7">
    <location>
        <begin position="259"/>
        <end position="380"/>
    </location>
</feature>
<evidence type="ECO:0000256" key="2">
    <source>
        <dbReference type="ARBA" id="ARBA00022679"/>
    </source>
</evidence>
<dbReference type="InterPro" id="IPR020617">
    <property type="entry name" value="Thiolase_C"/>
</dbReference>
<proteinExistence type="inferred from homology"/>
<gene>
    <name evidence="8" type="ORF">LZ495_36920</name>
</gene>
<dbReference type="NCBIfam" id="TIGR01930">
    <property type="entry name" value="AcCoA-C-Actrans"/>
    <property type="match status" value="1"/>
</dbReference>
<sequence>MAEPVIVEAVRTPVGKRGGTLSRLHPTELLGQTLRELLDRSGAKDDIVEQVVGGCVTQAGEQSANVTRNAWLAAGLPYDTASTTVDAQCGSGQQAAHLVAGLIAGGVIDVGVSCGVESMSRVPLGTASGAQDGSPYPDAWDIDLPSQYEAAERIARKYGISREAADGLGLLSQERARQAWNNHRFKHETFGVKVPAGDDAWHLVEEDEGVRDTSFEALSALRPILPGGVHTAGTASQVSDGAAAILWASKKSATALGMRPRARIAAQALVGSDPSLNLDGSIAATRAVLGRSGLSLDDIDLVEVNEAFAAVVLAWTRTFAADMSKVNVNGGSIALGHPVGATGARLITSALHELERTDKEFALIAMCGGGGQASATIIQRI</sequence>
<keyword evidence="9" id="KW-1185">Reference proteome</keyword>
<comment type="caution">
    <text evidence="8">The sequence shown here is derived from an EMBL/GenBank/DDBJ whole genome shotgun (WGS) entry which is preliminary data.</text>
</comment>
<dbReference type="PIRSF" id="PIRSF000429">
    <property type="entry name" value="Ac-CoA_Ac_transf"/>
    <property type="match status" value="1"/>
</dbReference>
<evidence type="ECO:0000256" key="5">
    <source>
        <dbReference type="RuleBase" id="RU003557"/>
    </source>
</evidence>
<dbReference type="PROSITE" id="PS00099">
    <property type="entry name" value="THIOLASE_3"/>
    <property type="match status" value="1"/>
</dbReference>
<reference evidence="8" key="1">
    <citation type="submission" date="2022-01" db="EMBL/GenBank/DDBJ databases">
        <title>Genome-Based Taxonomic Classification of the Phylum Actinobacteria.</title>
        <authorList>
            <person name="Gao Y."/>
        </authorList>
    </citation>
    <scope>NUCLEOTIDE SEQUENCE</scope>
    <source>
        <strain evidence="8">KLBMP 8922</strain>
    </source>
</reference>
<dbReference type="InterPro" id="IPR020613">
    <property type="entry name" value="Thiolase_CS"/>
</dbReference>
<dbReference type="GO" id="GO:0016747">
    <property type="term" value="F:acyltransferase activity, transferring groups other than amino-acyl groups"/>
    <property type="evidence" value="ECO:0007669"/>
    <property type="project" value="InterPro"/>
</dbReference>
<accession>A0AA41Q9N8</accession>
<evidence type="ECO:0000256" key="4">
    <source>
        <dbReference type="PIRSR" id="PIRSR000429-1"/>
    </source>
</evidence>
<dbReference type="PANTHER" id="PTHR43365">
    <property type="entry name" value="BLR7806 PROTEIN"/>
    <property type="match status" value="1"/>
</dbReference>
<dbReference type="InterPro" id="IPR016039">
    <property type="entry name" value="Thiolase-like"/>
</dbReference>
<feature type="active site" description="Proton acceptor" evidence="4">
    <location>
        <position position="367"/>
    </location>
</feature>
<evidence type="ECO:0000313" key="9">
    <source>
        <dbReference type="Proteomes" id="UP001165378"/>
    </source>
</evidence>
<organism evidence="8 9">
    <name type="scientific">Yinghuangia soli</name>
    <dbReference type="NCBI Taxonomy" id="2908204"/>
    <lineage>
        <taxon>Bacteria</taxon>
        <taxon>Bacillati</taxon>
        <taxon>Actinomycetota</taxon>
        <taxon>Actinomycetes</taxon>
        <taxon>Kitasatosporales</taxon>
        <taxon>Streptomycetaceae</taxon>
        <taxon>Yinghuangia</taxon>
    </lineage>
</organism>
<dbReference type="NCBIfam" id="NF005889">
    <property type="entry name" value="PRK07850.1"/>
    <property type="match status" value="1"/>
</dbReference>
<evidence type="ECO:0000256" key="3">
    <source>
        <dbReference type="ARBA" id="ARBA00023315"/>
    </source>
</evidence>
<dbReference type="EMBL" id="JAKFHA010000038">
    <property type="protein sequence ID" value="MCF2532767.1"/>
    <property type="molecule type" value="Genomic_DNA"/>
</dbReference>
<dbReference type="Pfam" id="PF00108">
    <property type="entry name" value="Thiolase_N"/>
    <property type="match status" value="1"/>
</dbReference>
<dbReference type="InterPro" id="IPR002155">
    <property type="entry name" value="Thiolase"/>
</dbReference>
<dbReference type="Gene3D" id="3.40.47.10">
    <property type="match status" value="2"/>
</dbReference>
<dbReference type="CDD" id="cd00751">
    <property type="entry name" value="thiolase"/>
    <property type="match status" value="1"/>
</dbReference>
<dbReference type="SUPFAM" id="SSF53901">
    <property type="entry name" value="Thiolase-like"/>
    <property type="match status" value="2"/>
</dbReference>